<dbReference type="InterPro" id="IPR053150">
    <property type="entry name" value="Teicoplanin_resist-assoc"/>
</dbReference>
<evidence type="ECO:0000259" key="3">
    <source>
        <dbReference type="Pfam" id="PF04892"/>
    </source>
</evidence>
<proteinExistence type="predicted"/>
<dbReference type="Pfam" id="PF04892">
    <property type="entry name" value="VanZ"/>
    <property type="match status" value="1"/>
</dbReference>
<keyword evidence="5" id="KW-1185">Reference proteome</keyword>
<dbReference type="PANTHER" id="PTHR36834:SF1">
    <property type="entry name" value="INTEGRAL MEMBRANE PROTEIN"/>
    <property type="match status" value="1"/>
</dbReference>
<accession>A0ABX8S0C7</accession>
<organism evidence="4 5">
    <name type="scientific">Nocardia iowensis</name>
    <dbReference type="NCBI Taxonomy" id="204891"/>
    <lineage>
        <taxon>Bacteria</taxon>
        <taxon>Bacillati</taxon>
        <taxon>Actinomycetota</taxon>
        <taxon>Actinomycetes</taxon>
        <taxon>Mycobacteriales</taxon>
        <taxon>Nocardiaceae</taxon>
        <taxon>Nocardia</taxon>
    </lineage>
</organism>
<dbReference type="Proteomes" id="UP000694257">
    <property type="component" value="Chromosome"/>
</dbReference>
<evidence type="ECO:0000313" key="5">
    <source>
        <dbReference type="Proteomes" id="UP000694257"/>
    </source>
</evidence>
<keyword evidence="2" id="KW-0812">Transmembrane</keyword>
<feature type="transmembrane region" description="Helical" evidence="2">
    <location>
        <begin position="37"/>
        <end position="56"/>
    </location>
</feature>
<feature type="region of interest" description="Disordered" evidence="1">
    <location>
        <begin position="185"/>
        <end position="211"/>
    </location>
</feature>
<dbReference type="PANTHER" id="PTHR36834">
    <property type="entry name" value="MEMBRANE PROTEIN-RELATED"/>
    <property type="match status" value="1"/>
</dbReference>
<sequence>MDGTWQAWGGVVVVAIGAIPVAGVAAWWLARWRGWRVALCDVGMVTGTAPWLWMILTPNGTGRSVNLVPLHDLAEQLADGRVIEQFGGNLLVFAALGFLLPVRWSWFARSFRILLVGAAASITVETVQFTLAIGRHSSVDDVLLNAAGACLASQLSRPWLASHTAGVAGAVGRTTALIRREHSSNTSAADSAKVGHAPWHTAPADTEGDAP</sequence>
<name>A0ABX8S0C7_NOCIO</name>
<dbReference type="EMBL" id="CP078145">
    <property type="protein sequence ID" value="QXN95410.1"/>
    <property type="molecule type" value="Genomic_DNA"/>
</dbReference>
<evidence type="ECO:0000256" key="1">
    <source>
        <dbReference type="SAM" id="MobiDB-lite"/>
    </source>
</evidence>
<keyword evidence="2" id="KW-0472">Membrane</keyword>
<feature type="transmembrane region" description="Helical" evidence="2">
    <location>
        <begin position="6"/>
        <end position="30"/>
    </location>
</feature>
<protein>
    <submittedName>
        <fullName evidence="4">VanZ family protein</fullName>
    </submittedName>
</protein>
<reference evidence="4 5" key="1">
    <citation type="submission" date="2021-07" db="EMBL/GenBank/DDBJ databases">
        <title>Whole Genome Sequence of Nocardia Iowensis.</title>
        <authorList>
            <person name="Lamm A."/>
            <person name="Collins-Fairclough A.M."/>
            <person name="Bunk B."/>
            <person name="Sproer C."/>
        </authorList>
    </citation>
    <scope>NUCLEOTIDE SEQUENCE [LARGE SCALE GENOMIC DNA]</scope>
    <source>
        <strain evidence="4 5">NRRL 5646</strain>
    </source>
</reference>
<gene>
    <name evidence="4" type="ORF">KV110_08925</name>
</gene>
<dbReference type="InterPro" id="IPR006976">
    <property type="entry name" value="VanZ-like"/>
</dbReference>
<feature type="transmembrane region" description="Helical" evidence="2">
    <location>
        <begin position="86"/>
        <end position="106"/>
    </location>
</feature>
<feature type="domain" description="VanZ-like" evidence="3">
    <location>
        <begin position="57"/>
        <end position="153"/>
    </location>
</feature>
<evidence type="ECO:0000256" key="2">
    <source>
        <dbReference type="SAM" id="Phobius"/>
    </source>
</evidence>
<evidence type="ECO:0000313" key="4">
    <source>
        <dbReference type="EMBL" id="QXN95410.1"/>
    </source>
</evidence>
<keyword evidence="2" id="KW-1133">Transmembrane helix</keyword>